<feature type="domain" description="BTB" evidence="1">
    <location>
        <begin position="6"/>
        <end position="76"/>
    </location>
</feature>
<dbReference type="GeneID" id="18920002"/>
<organism evidence="2 3">
    <name type="scientific">Phanerochaete carnosa (strain HHB-10118-sp)</name>
    <name type="common">White-rot fungus</name>
    <name type="synonym">Peniophora carnosa</name>
    <dbReference type="NCBI Taxonomy" id="650164"/>
    <lineage>
        <taxon>Eukaryota</taxon>
        <taxon>Fungi</taxon>
        <taxon>Dikarya</taxon>
        <taxon>Basidiomycota</taxon>
        <taxon>Agaricomycotina</taxon>
        <taxon>Agaricomycetes</taxon>
        <taxon>Polyporales</taxon>
        <taxon>Phanerochaetaceae</taxon>
        <taxon>Phanerochaete</taxon>
    </lineage>
</organism>
<feature type="non-terminal residue" evidence="2">
    <location>
        <position position="138"/>
    </location>
</feature>
<dbReference type="OrthoDB" id="3357985at2759"/>
<evidence type="ECO:0000259" key="1">
    <source>
        <dbReference type="PROSITE" id="PS50097"/>
    </source>
</evidence>
<name>K5UMS6_PHACS</name>
<evidence type="ECO:0000313" key="2">
    <source>
        <dbReference type="EMBL" id="EKM51006.1"/>
    </source>
</evidence>
<evidence type="ECO:0000313" key="3">
    <source>
        <dbReference type="Proteomes" id="UP000008370"/>
    </source>
</evidence>
<dbReference type="Gene3D" id="3.30.710.10">
    <property type="entry name" value="Potassium Channel Kv1.1, Chain A"/>
    <property type="match status" value="1"/>
</dbReference>
<gene>
    <name evidence="2" type="ORF">PHACADRAFT_53674</name>
</gene>
<dbReference type="AlphaFoldDB" id="K5UMS6"/>
<feature type="non-terminal residue" evidence="2">
    <location>
        <position position="1"/>
    </location>
</feature>
<sequence length="138" mass="15297">FDAAHADVVLRSSNGKDFPMYKLDLPRLSPVFEAMFTLPQPSENTTSHEASQALPVVQLTESSQVLQVLLRFYLPGPPPSLTDFPTAVRVLEGARKYEIDFAADATYKALQETTEDEPIRVYAIACHYSLEPLGRKAA</sequence>
<dbReference type="STRING" id="650164.K5UMS6"/>
<dbReference type="PROSITE" id="PS50097">
    <property type="entry name" value="BTB"/>
    <property type="match status" value="1"/>
</dbReference>
<reference evidence="2 3" key="1">
    <citation type="journal article" date="2012" name="BMC Genomics">
        <title>Comparative genomics of the white-rot fungi, Phanerochaete carnosa and P. chrysosporium, to elucidate the genetic basis of the distinct wood types they colonize.</title>
        <authorList>
            <person name="Suzuki H."/>
            <person name="MacDonald J."/>
            <person name="Syed K."/>
            <person name="Salamov A."/>
            <person name="Hori C."/>
            <person name="Aerts A."/>
            <person name="Henrissat B."/>
            <person name="Wiebenga A."/>
            <person name="vanKuyk P.A."/>
            <person name="Barry K."/>
            <person name="Lindquist E."/>
            <person name="LaButti K."/>
            <person name="Lapidus A."/>
            <person name="Lucas S."/>
            <person name="Coutinho P."/>
            <person name="Gong Y."/>
            <person name="Samejima M."/>
            <person name="Mahadevan R."/>
            <person name="Abou-Zaid M."/>
            <person name="de Vries R.P."/>
            <person name="Igarashi K."/>
            <person name="Yadav J.S."/>
            <person name="Grigoriev I.V."/>
            <person name="Master E.R."/>
        </authorList>
    </citation>
    <scope>NUCLEOTIDE SEQUENCE [LARGE SCALE GENOMIC DNA]</scope>
    <source>
        <strain evidence="2 3">HHB-10118-sp</strain>
    </source>
</reference>
<dbReference type="Pfam" id="PF00651">
    <property type="entry name" value="BTB"/>
    <property type="match status" value="1"/>
</dbReference>
<dbReference type="RefSeq" id="XP_007400168.1">
    <property type="nucleotide sequence ID" value="XM_007400106.1"/>
</dbReference>
<keyword evidence="3" id="KW-1185">Reference proteome</keyword>
<dbReference type="Proteomes" id="UP000008370">
    <property type="component" value="Unassembled WGS sequence"/>
</dbReference>
<accession>K5UMS6</accession>
<dbReference type="SMART" id="SM00225">
    <property type="entry name" value="BTB"/>
    <property type="match status" value="1"/>
</dbReference>
<dbReference type="SUPFAM" id="SSF54695">
    <property type="entry name" value="POZ domain"/>
    <property type="match status" value="1"/>
</dbReference>
<dbReference type="InParanoid" id="K5UMS6"/>
<dbReference type="InterPro" id="IPR000210">
    <property type="entry name" value="BTB/POZ_dom"/>
</dbReference>
<protein>
    <recommendedName>
        <fullName evidence="1">BTB domain-containing protein</fullName>
    </recommendedName>
</protein>
<dbReference type="KEGG" id="pco:PHACADRAFT_53674"/>
<proteinExistence type="predicted"/>
<dbReference type="EMBL" id="JH930477">
    <property type="protein sequence ID" value="EKM51006.1"/>
    <property type="molecule type" value="Genomic_DNA"/>
</dbReference>
<dbReference type="HOGENOM" id="CLU_052397_3_1_1"/>
<dbReference type="InterPro" id="IPR011333">
    <property type="entry name" value="SKP1/BTB/POZ_sf"/>
</dbReference>